<dbReference type="Pfam" id="PF17921">
    <property type="entry name" value="Integrase_H2C2"/>
    <property type="match status" value="1"/>
</dbReference>
<dbReference type="InterPro" id="IPR012337">
    <property type="entry name" value="RNaseH-like_sf"/>
</dbReference>
<keyword evidence="2" id="KW-0511">Multifunctional enzyme</keyword>
<evidence type="ECO:0000256" key="1">
    <source>
        <dbReference type="ARBA" id="ARBA00022884"/>
    </source>
</evidence>
<dbReference type="GO" id="GO:0015074">
    <property type="term" value="P:DNA integration"/>
    <property type="evidence" value="ECO:0007669"/>
    <property type="project" value="InterPro"/>
</dbReference>
<dbReference type="Pfam" id="PF00078">
    <property type="entry name" value="RVT_1"/>
    <property type="match status" value="1"/>
</dbReference>
<dbReference type="InterPro" id="IPR001584">
    <property type="entry name" value="Integrase_cat-core"/>
</dbReference>
<dbReference type="SUPFAM" id="SSF56672">
    <property type="entry name" value="DNA/RNA polymerases"/>
    <property type="match status" value="1"/>
</dbReference>
<sequence length="891" mass="102777">MPQDTANKNLCKHTQDAQKFLVTPTKGMAYIHGTATKMTVCIDNAQHELIIDSGAHFFIVARNYLDNHFPNWEKQLLPTKAKNFKIASGKMTSIGFLPGTDYQRMYGIDICNSKSRHITIGTYKDKKFSLDIYQIASLDPLEELLEEFREGTFSTTLTSKQDPSLLKMLRKNRPAFAIGEETLGKIKGHDIELYLDVERPYPPMLRRPPYSAGLETRKEIEKHINEILDMDVIRKIGHNEIVEKTTPVLITWHDGKSRLYGDFRSLNNHTKTDRYTIPRIPHALDKLPKAKYITKMDYMKGFHQNGVKPNSMKLLRIICHMGIYEYTRMPFGIKNAPAHFQRMMDTIFQQEILEGLMVVYIDDIIIYSETWEDHVHYIDRVLSKCTPINLKISLKKCNIGHQELLALGHKVSGLSLAIDQKKVAAVLQKPVPRRIKEIGLYKLCSKDVVFEITKERWDAYERIKYELTNAPVLISPDFELPFKLYIDAACSQGLGAALCQRQIVDGEPREGVICSISRQLKGSEARYGATQTEYLCLVWALKKFHYYLEGAVFKVYTDFTALKTTNRHMLRWQIAIQEYRGNMTIIYKEGKSHTNADGLSRWPLDNVKSNPAYDPEVAAKIPIHFMKIDRRRNFRFSEWAPGSGTLDSGNTDSEGTETPILGISSSELHNEFFSAVLKSYAKHKQCGILLKLLQQKYRSPEMESQLEEPWLRAFKDNKLLLIDGLLYHRDKHKNALTVVDRDHISLILQECHDCPYMGHMSEDRTKERVASTAWWPKWEQELSEYINTCERCQKANRKHGKKYGLLQHIEEPKHPWETINMDWVTGLIPGGKENYNSLLIIVDRFSKSMRCLPCHKEDTAMDIALLFWNNIISTCGVPNLIICDRDPKFTC</sequence>
<dbReference type="GO" id="GO:0005634">
    <property type="term" value="C:nucleus"/>
    <property type="evidence" value="ECO:0007669"/>
    <property type="project" value="UniProtKB-ARBA"/>
</dbReference>
<protein>
    <recommendedName>
        <fullName evidence="3">Integrase catalytic domain-containing protein</fullName>
    </recommendedName>
</protein>
<dbReference type="InterPro" id="IPR043128">
    <property type="entry name" value="Rev_trsase/Diguanyl_cyclase"/>
</dbReference>
<dbReference type="PANTHER" id="PTHR37984">
    <property type="entry name" value="PROTEIN CBG26694"/>
    <property type="match status" value="1"/>
</dbReference>
<dbReference type="Gene3D" id="3.10.10.10">
    <property type="entry name" value="HIV Type 1 Reverse Transcriptase, subunit A, domain 1"/>
    <property type="match status" value="1"/>
</dbReference>
<dbReference type="CDD" id="cd01647">
    <property type="entry name" value="RT_LTR"/>
    <property type="match status" value="1"/>
</dbReference>
<dbReference type="FunFam" id="1.10.340.70:FF:000001">
    <property type="entry name" value="Retrovirus-related Pol polyprotein from transposon gypsy-like Protein"/>
    <property type="match status" value="1"/>
</dbReference>
<evidence type="ECO:0000256" key="2">
    <source>
        <dbReference type="ARBA" id="ARBA00023268"/>
    </source>
</evidence>
<reference evidence="4" key="1">
    <citation type="submission" date="2021-03" db="EMBL/GenBank/DDBJ databases">
        <title>Draft genome sequence of rust myrtle Austropuccinia psidii MF-1, a brazilian biotype.</title>
        <authorList>
            <person name="Quecine M.C."/>
            <person name="Pachon D.M.R."/>
            <person name="Bonatelli M.L."/>
            <person name="Correr F.H."/>
            <person name="Franceschini L.M."/>
            <person name="Leite T.F."/>
            <person name="Margarido G.R.A."/>
            <person name="Almeida C.A."/>
            <person name="Ferrarezi J.A."/>
            <person name="Labate C.A."/>
        </authorList>
    </citation>
    <scope>NUCLEOTIDE SEQUENCE</scope>
    <source>
        <strain evidence="4">MF-1</strain>
    </source>
</reference>
<keyword evidence="5" id="KW-1185">Reference proteome</keyword>
<dbReference type="Gene3D" id="3.30.420.10">
    <property type="entry name" value="Ribonuclease H-like superfamily/Ribonuclease H"/>
    <property type="match status" value="1"/>
</dbReference>
<dbReference type="InterPro" id="IPR000477">
    <property type="entry name" value="RT_dom"/>
</dbReference>
<dbReference type="InterPro" id="IPR043502">
    <property type="entry name" value="DNA/RNA_pol_sf"/>
</dbReference>
<evidence type="ECO:0000313" key="5">
    <source>
        <dbReference type="Proteomes" id="UP000765509"/>
    </source>
</evidence>
<dbReference type="AlphaFoldDB" id="A0A9Q3FA71"/>
<feature type="domain" description="Integrase catalytic" evidence="3">
    <location>
        <begin position="811"/>
        <end position="891"/>
    </location>
</feature>
<proteinExistence type="predicted"/>
<dbReference type="SUPFAM" id="SSF53098">
    <property type="entry name" value="Ribonuclease H-like"/>
    <property type="match status" value="1"/>
</dbReference>
<dbReference type="InterPro" id="IPR050951">
    <property type="entry name" value="Retrovirus_Pol_polyprotein"/>
</dbReference>
<dbReference type="Proteomes" id="UP000765509">
    <property type="component" value="Unassembled WGS sequence"/>
</dbReference>
<dbReference type="EMBL" id="AVOT02041131">
    <property type="protein sequence ID" value="MBW0536388.1"/>
    <property type="molecule type" value="Genomic_DNA"/>
</dbReference>
<dbReference type="CDD" id="cd09274">
    <property type="entry name" value="RNase_HI_RT_Ty3"/>
    <property type="match status" value="1"/>
</dbReference>
<dbReference type="Gene3D" id="1.10.340.70">
    <property type="match status" value="1"/>
</dbReference>
<organism evidence="4 5">
    <name type="scientific">Austropuccinia psidii MF-1</name>
    <dbReference type="NCBI Taxonomy" id="1389203"/>
    <lineage>
        <taxon>Eukaryota</taxon>
        <taxon>Fungi</taxon>
        <taxon>Dikarya</taxon>
        <taxon>Basidiomycota</taxon>
        <taxon>Pucciniomycotina</taxon>
        <taxon>Pucciniomycetes</taxon>
        <taxon>Pucciniales</taxon>
        <taxon>Sphaerophragmiaceae</taxon>
        <taxon>Austropuccinia</taxon>
    </lineage>
</organism>
<dbReference type="PANTHER" id="PTHR37984:SF5">
    <property type="entry name" value="PROTEIN NYNRIN-LIKE"/>
    <property type="match status" value="1"/>
</dbReference>
<dbReference type="GO" id="GO:0003824">
    <property type="term" value="F:catalytic activity"/>
    <property type="evidence" value="ECO:0007669"/>
    <property type="project" value="UniProtKB-KW"/>
</dbReference>
<dbReference type="InterPro" id="IPR041577">
    <property type="entry name" value="RT_RNaseH_2"/>
</dbReference>
<dbReference type="Gene3D" id="3.30.70.270">
    <property type="match status" value="1"/>
</dbReference>
<dbReference type="GO" id="GO:0003723">
    <property type="term" value="F:RNA binding"/>
    <property type="evidence" value="ECO:0007669"/>
    <property type="project" value="UniProtKB-KW"/>
</dbReference>
<dbReference type="InterPro" id="IPR041588">
    <property type="entry name" value="Integrase_H2C2"/>
</dbReference>
<gene>
    <name evidence="4" type="ORF">O181_076103</name>
</gene>
<keyword evidence="1" id="KW-0694">RNA-binding</keyword>
<dbReference type="Pfam" id="PF17919">
    <property type="entry name" value="RT_RNaseH_2"/>
    <property type="match status" value="1"/>
</dbReference>
<dbReference type="InterPro" id="IPR036397">
    <property type="entry name" value="RNaseH_sf"/>
</dbReference>
<comment type="caution">
    <text evidence="4">The sequence shown here is derived from an EMBL/GenBank/DDBJ whole genome shotgun (WGS) entry which is preliminary data.</text>
</comment>
<evidence type="ECO:0000259" key="3">
    <source>
        <dbReference type="PROSITE" id="PS50994"/>
    </source>
</evidence>
<dbReference type="PROSITE" id="PS50994">
    <property type="entry name" value="INTEGRASE"/>
    <property type="match status" value="1"/>
</dbReference>
<name>A0A9Q3FA71_9BASI</name>
<accession>A0A9Q3FA71</accession>
<evidence type="ECO:0000313" key="4">
    <source>
        <dbReference type="EMBL" id="MBW0536388.1"/>
    </source>
</evidence>